<dbReference type="RefSeq" id="WP_054936236.1">
    <property type="nucleotide sequence ID" value="NZ_PVXL01000021.1"/>
</dbReference>
<dbReference type="GO" id="GO:0045333">
    <property type="term" value="P:cellular respiration"/>
    <property type="evidence" value="ECO:0007669"/>
    <property type="project" value="UniProtKB-ARBA"/>
</dbReference>
<dbReference type="EMBL" id="PVXL01000021">
    <property type="protein sequence ID" value="PRR76417.1"/>
    <property type="molecule type" value="Genomic_DNA"/>
</dbReference>
<evidence type="ECO:0000313" key="4">
    <source>
        <dbReference type="Proteomes" id="UP000239430"/>
    </source>
</evidence>
<dbReference type="InterPro" id="IPR051457">
    <property type="entry name" value="2-oxoacid:Fd_oxidoreductase"/>
</dbReference>
<dbReference type="Gene3D" id="3.40.50.970">
    <property type="match status" value="1"/>
</dbReference>
<protein>
    <submittedName>
        <fullName evidence="3">2-oxoglutarate oxidoreductase subunit KorB</fullName>
        <ecNumber evidence="3">1.2.-.-</ecNumber>
    </submittedName>
</protein>
<dbReference type="SUPFAM" id="SSF52518">
    <property type="entry name" value="Thiamin diphosphate-binding fold (THDP-binding)"/>
    <property type="match status" value="1"/>
</dbReference>
<accession>A0A9X7J630</accession>
<dbReference type="EC" id="1.2.-.-" evidence="3"/>
<dbReference type="GO" id="GO:0016625">
    <property type="term" value="F:oxidoreductase activity, acting on the aldehyde or oxo group of donors, iron-sulfur protein as acceptor"/>
    <property type="evidence" value="ECO:0007669"/>
    <property type="project" value="UniProtKB-ARBA"/>
</dbReference>
<dbReference type="PANTHER" id="PTHR48084:SF1">
    <property type="entry name" value="2-OXOGLUTARATE SYNTHASE SUBUNIT KORB"/>
    <property type="match status" value="1"/>
</dbReference>
<evidence type="ECO:0000259" key="2">
    <source>
        <dbReference type="Pfam" id="PF02775"/>
    </source>
</evidence>
<keyword evidence="4" id="KW-1185">Reference proteome</keyword>
<proteinExistence type="predicted"/>
<dbReference type="PANTHER" id="PTHR48084">
    <property type="entry name" value="2-OXOGLUTARATE OXIDOREDUCTASE SUBUNIT KORB-RELATED"/>
    <property type="match status" value="1"/>
</dbReference>
<sequence>MHSLAKRVLRTEQFPLLFCPGCGNGVVLQMVARAIDELEILNQTCTVGAIGCSSWIATYFNVDFMKVLHGRTLPAAIALKLTDPLRKVIVFTGDGDCVGIGGNHFIHAARKNIDLTVIMVNNQIYGMTGGQVAPTTPTGATTMTSPYGKIEPPIDACEIAKAAGATFISRWTTIHPRQLLKAIKKAIQHPGFAFIEVVSQCPVQTGRYIRGSGDPLELAGWIQKNCLSQAKMAKLSPQEKEGKILIGDFVEEIKPEYATQTYELIHRLKKYSCNQQV</sequence>
<reference evidence="3 4" key="1">
    <citation type="submission" date="2018-03" db="EMBL/GenBank/DDBJ databases">
        <title>Genome sequence of Moorella stamsii DSM 26217.</title>
        <authorList>
            <person name="Poehlein A."/>
            <person name="Daniel R."/>
        </authorList>
    </citation>
    <scope>NUCLEOTIDE SEQUENCE [LARGE SCALE GENOMIC DNA]</scope>
    <source>
        <strain evidence="4">DSM 26217</strain>
    </source>
</reference>
<dbReference type="InterPro" id="IPR011766">
    <property type="entry name" value="TPP_enzyme_TPP-bd"/>
</dbReference>
<dbReference type="CDD" id="cd03375">
    <property type="entry name" value="TPP_OGFOR"/>
    <property type="match status" value="1"/>
</dbReference>
<dbReference type="InterPro" id="IPR029061">
    <property type="entry name" value="THDP-binding"/>
</dbReference>
<gene>
    <name evidence="3" type="primary">korB_1</name>
    <name evidence="3" type="ORF">MOST_05850</name>
</gene>
<dbReference type="AlphaFoldDB" id="A0A9X7J630"/>
<evidence type="ECO:0000256" key="1">
    <source>
        <dbReference type="ARBA" id="ARBA00023002"/>
    </source>
</evidence>
<dbReference type="Proteomes" id="UP000239430">
    <property type="component" value="Unassembled WGS sequence"/>
</dbReference>
<evidence type="ECO:0000313" key="3">
    <source>
        <dbReference type="EMBL" id="PRR76417.1"/>
    </source>
</evidence>
<feature type="domain" description="Thiamine pyrophosphate enzyme TPP-binding" evidence="2">
    <location>
        <begin position="50"/>
        <end position="197"/>
    </location>
</feature>
<name>A0A9X7J630_9FIRM</name>
<keyword evidence="1 3" id="KW-0560">Oxidoreductase</keyword>
<dbReference type="Pfam" id="PF02775">
    <property type="entry name" value="TPP_enzyme_C"/>
    <property type="match status" value="1"/>
</dbReference>
<organism evidence="3 4">
    <name type="scientific">Neomoorella stamsii</name>
    <dbReference type="NCBI Taxonomy" id="1266720"/>
    <lineage>
        <taxon>Bacteria</taxon>
        <taxon>Bacillati</taxon>
        <taxon>Bacillota</taxon>
        <taxon>Clostridia</taxon>
        <taxon>Neomoorellales</taxon>
        <taxon>Neomoorellaceae</taxon>
        <taxon>Neomoorella</taxon>
    </lineage>
</organism>
<comment type="caution">
    <text evidence="3">The sequence shown here is derived from an EMBL/GenBank/DDBJ whole genome shotgun (WGS) entry which is preliminary data.</text>
</comment>
<dbReference type="GO" id="GO:0030976">
    <property type="term" value="F:thiamine pyrophosphate binding"/>
    <property type="evidence" value="ECO:0007669"/>
    <property type="project" value="InterPro"/>
</dbReference>